<organism evidence="2 3">
    <name type="scientific">Planobispora takensis</name>
    <dbReference type="NCBI Taxonomy" id="1367882"/>
    <lineage>
        <taxon>Bacteria</taxon>
        <taxon>Bacillati</taxon>
        <taxon>Actinomycetota</taxon>
        <taxon>Actinomycetes</taxon>
        <taxon>Streptosporangiales</taxon>
        <taxon>Streptosporangiaceae</taxon>
        <taxon>Planobispora</taxon>
    </lineage>
</organism>
<evidence type="ECO:0000313" key="2">
    <source>
        <dbReference type="EMBL" id="GIH99210.1"/>
    </source>
</evidence>
<evidence type="ECO:0008006" key="4">
    <source>
        <dbReference type="Google" id="ProtNLM"/>
    </source>
</evidence>
<reference evidence="2" key="1">
    <citation type="submission" date="2021-01" db="EMBL/GenBank/DDBJ databases">
        <title>Whole genome shotgun sequence of Planobispora takensis NBRC 109077.</title>
        <authorList>
            <person name="Komaki H."/>
            <person name="Tamura T."/>
        </authorList>
    </citation>
    <scope>NUCLEOTIDE SEQUENCE</scope>
    <source>
        <strain evidence="2">NBRC 109077</strain>
    </source>
</reference>
<gene>
    <name evidence="2" type="ORF">Pta02_12190</name>
</gene>
<proteinExistence type="predicted"/>
<keyword evidence="3" id="KW-1185">Reference proteome</keyword>
<feature type="region of interest" description="Disordered" evidence="1">
    <location>
        <begin position="49"/>
        <end position="78"/>
    </location>
</feature>
<comment type="caution">
    <text evidence="2">The sequence shown here is derived from an EMBL/GenBank/DDBJ whole genome shotgun (WGS) entry which is preliminary data.</text>
</comment>
<dbReference type="AlphaFoldDB" id="A0A8J3STE8"/>
<protein>
    <recommendedName>
        <fullName evidence="4">Transposase</fullName>
    </recommendedName>
</protein>
<evidence type="ECO:0000313" key="3">
    <source>
        <dbReference type="Proteomes" id="UP000634476"/>
    </source>
</evidence>
<dbReference type="Proteomes" id="UP000634476">
    <property type="component" value="Unassembled WGS sequence"/>
</dbReference>
<name>A0A8J3STE8_9ACTN</name>
<sequence>MPPRRAVERDEKAIGVRQQEVGCAGKTTAADLGAWICFADETGQGLKAAESTHLGPARGSADRGRARPQYRAGECGRGGLLSPRRARIYFTPYPPTGAARVRRRVSTGGSTRI</sequence>
<dbReference type="EMBL" id="BOOK01000006">
    <property type="protein sequence ID" value="GIH99210.1"/>
    <property type="molecule type" value="Genomic_DNA"/>
</dbReference>
<accession>A0A8J3STE8</accession>
<evidence type="ECO:0000256" key="1">
    <source>
        <dbReference type="SAM" id="MobiDB-lite"/>
    </source>
</evidence>